<feature type="region of interest" description="Disordered" evidence="4">
    <location>
        <begin position="211"/>
        <end position="266"/>
    </location>
</feature>
<dbReference type="GeneTree" id="ENSGT00390000006215"/>
<dbReference type="PANTHER" id="PTHR16776">
    <property type="entry name" value="EXTRACELLULAR MATRIX PROTEIN 1"/>
    <property type="match status" value="1"/>
</dbReference>
<dbReference type="Gene3D" id="1.10.246.10">
    <property type="match status" value="1"/>
</dbReference>
<evidence type="ECO:0000256" key="4">
    <source>
        <dbReference type="SAM" id="MobiDB-lite"/>
    </source>
</evidence>
<keyword evidence="7" id="KW-1185">Reference proteome</keyword>
<keyword evidence="3" id="KW-0677">Repeat</keyword>
<evidence type="ECO:0000256" key="3">
    <source>
        <dbReference type="ARBA" id="ARBA00022737"/>
    </source>
</evidence>
<dbReference type="STRING" id="62062.ENSHHUP00000023151"/>
<evidence type="ECO:0000313" key="7">
    <source>
        <dbReference type="Proteomes" id="UP000314982"/>
    </source>
</evidence>
<proteinExistence type="predicted"/>
<dbReference type="InterPro" id="IPR020858">
    <property type="entry name" value="Serum_albumin-like"/>
</dbReference>
<dbReference type="SUPFAM" id="SSF48552">
    <property type="entry name" value="Serum albumin-like"/>
    <property type="match status" value="1"/>
</dbReference>
<evidence type="ECO:0008006" key="8">
    <source>
        <dbReference type="Google" id="ProtNLM"/>
    </source>
</evidence>
<dbReference type="GO" id="GO:0007165">
    <property type="term" value="P:signal transduction"/>
    <property type="evidence" value="ECO:0007669"/>
    <property type="project" value="InterPro"/>
</dbReference>
<name>A0A4W5LBE6_9TELE</name>
<dbReference type="AlphaFoldDB" id="A0A4W5LBE6"/>
<dbReference type="InterPro" id="IPR008605">
    <property type="entry name" value="ECM1"/>
</dbReference>
<dbReference type="Pfam" id="PF05782">
    <property type="entry name" value="ECM1"/>
    <property type="match status" value="1"/>
</dbReference>
<evidence type="ECO:0000256" key="5">
    <source>
        <dbReference type="SAM" id="SignalP"/>
    </source>
</evidence>
<evidence type="ECO:0000256" key="2">
    <source>
        <dbReference type="ARBA" id="ARBA00022525"/>
    </source>
</evidence>
<evidence type="ECO:0000256" key="1">
    <source>
        <dbReference type="ARBA" id="ARBA00004613"/>
    </source>
</evidence>
<feature type="chain" id="PRO_5021362982" description="Extracellular matrix protein 1a" evidence="5">
    <location>
        <begin position="23"/>
        <end position="325"/>
    </location>
</feature>
<organism evidence="6 7">
    <name type="scientific">Hucho hucho</name>
    <name type="common">huchen</name>
    <dbReference type="NCBI Taxonomy" id="62062"/>
    <lineage>
        <taxon>Eukaryota</taxon>
        <taxon>Metazoa</taxon>
        <taxon>Chordata</taxon>
        <taxon>Craniata</taxon>
        <taxon>Vertebrata</taxon>
        <taxon>Euteleostomi</taxon>
        <taxon>Actinopterygii</taxon>
        <taxon>Neopterygii</taxon>
        <taxon>Teleostei</taxon>
        <taxon>Protacanthopterygii</taxon>
        <taxon>Salmoniformes</taxon>
        <taxon>Salmonidae</taxon>
        <taxon>Salmoninae</taxon>
        <taxon>Hucho</taxon>
    </lineage>
</organism>
<dbReference type="Proteomes" id="UP000314982">
    <property type="component" value="Unassembled WGS sequence"/>
</dbReference>
<comment type="subcellular location">
    <subcellularLocation>
        <location evidence="1">Secreted</location>
    </subcellularLocation>
</comment>
<keyword evidence="2" id="KW-0964">Secreted</keyword>
<accession>A0A4W5LBE6</accession>
<dbReference type="GO" id="GO:0030500">
    <property type="term" value="P:regulation of bone mineralization"/>
    <property type="evidence" value="ECO:0007669"/>
    <property type="project" value="TreeGrafter"/>
</dbReference>
<reference evidence="6" key="2">
    <citation type="submission" date="2025-08" db="UniProtKB">
        <authorList>
            <consortium name="Ensembl"/>
        </authorList>
    </citation>
    <scope>IDENTIFICATION</scope>
</reference>
<reference evidence="6" key="3">
    <citation type="submission" date="2025-09" db="UniProtKB">
        <authorList>
            <consortium name="Ensembl"/>
        </authorList>
    </citation>
    <scope>IDENTIFICATION</scope>
</reference>
<protein>
    <recommendedName>
        <fullName evidence="8">Extracellular matrix protein 1a</fullName>
    </recommendedName>
</protein>
<dbReference type="Ensembl" id="ENSHHUT00000024024.1">
    <property type="protein sequence ID" value="ENSHHUP00000023151.1"/>
    <property type="gene ID" value="ENSHHUG00000014517.1"/>
</dbReference>
<reference evidence="7" key="1">
    <citation type="submission" date="2018-06" db="EMBL/GenBank/DDBJ databases">
        <title>Genome assembly of Danube salmon.</title>
        <authorList>
            <person name="Macqueen D.J."/>
            <person name="Gundappa M.K."/>
        </authorList>
    </citation>
    <scope>NUCLEOTIDE SEQUENCE [LARGE SCALE GENOMIC DNA]</scope>
</reference>
<dbReference type="GO" id="GO:0005615">
    <property type="term" value="C:extracellular space"/>
    <property type="evidence" value="ECO:0007669"/>
    <property type="project" value="InterPro"/>
</dbReference>
<evidence type="ECO:0000313" key="6">
    <source>
        <dbReference type="Ensembl" id="ENSHHUP00000023151.1"/>
    </source>
</evidence>
<sequence length="325" mass="36058">MGWSWALACWCALVLMCASAASEEFPDMEQREVTHEHIKPYLIKVLKERAGSRAANLDMTQRELTLHLDTDFAPGGRPMAGPRSFGDSHPSVLFPPGQPSPNNLQAICLHSSRRPRYPAYSFPQTGFGYLCRQGDAINRVESWYSACCHWNGTQQVQEVTLCCVTQAWEQTLSTFCTDEFSVKTSHYHCCKKQGGDRLSCFHSQTPNPHYLPTTQGAGSSPIPEPGFTFNPNTCHKSQPGPRTVRGENPKKNPQATPRDSDISFPAGRPTSDNIGLVCHLCKHRPLHPQVPAPYRLWLAGPSKAMNRLERVQTLLQGTGGRATLC</sequence>
<keyword evidence="5" id="KW-0732">Signal</keyword>
<dbReference type="PANTHER" id="PTHR16776:SF3">
    <property type="entry name" value="EXTRACELLULAR MATRIX PROTEIN 1"/>
    <property type="match status" value="1"/>
</dbReference>
<feature type="signal peptide" evidence="5">
    <location>
        <begin position="1"/>
        <end position="22"/>
    </location>
</feature>